<proteinExistence type="predicted"/>
<name>A0ABU5NAF0_9RICK</name>
<reference evidence="1 2" key="1">
    <citation type="submission" date="2023-03" db="EMBL/GenBank/DDBJ databases">
        <title>Host association and intracellularity evolved multiple times independently in the Rickettsiales.</title>
        <authorList>
            <person name="Castelli M."/>
            <person name="Nardi T."/>
            <person name="Gammuto L."/>
            <person name="Bellinzona G."/>
            <person name="Sabaneyeva E."/>
            <person name="Potekhin A."/>
            <person name="Serra V."/>
            <person name="Petroni G."/>
            <person name="Sassera D."/>
        </authorList>
    </citation>
    <scope>NUCLEOTIDE SEQUENCE [LARGE SCALE GENOMIC DNA]</scope>
    <source>
        <strain evidence="1 2">Sr 2-6</strain>
    </source>
</reference>
<dbReference type="RefSeq" id="WP_322776007.1">
    <property type="nucleotide sequence ID" value="NZ_JARJFB010000002.1"/>
</dbReference>
<evidence type="ECO:0000313" key="2">
    <source>
        <dbReference type="Proteomes" id="UP001291687"/>
    </source>
</evidence>
<evidence type="ECO:0000313" key="1">
    <source>
        <dbReference type="EMBL" id="MEA0970102.1"/>
    </source>
</evidence>
<dbReference type="EMBL" id="JARJFB010000002">
    <property type="protein sequence ID" value="MEA0970102.1"/>
    <property type="molecule type" value="Genomic_DNA"/>
</dbReference>
<comment type="caution">
    <text evidence="1">The sequence shown here is derived from an EMBL/GenBank/DDBJ whole genome shotgun (WGS) entry which is preliminary data.</text>
</comment>
<keyword evidence="2" id="KW-1185">Reference proteome</keyword>
<sequence length="255" mass="28812">MKRQIKIEHGKQPEFVFGNDNTIYTEGEQQISLQLPYDLVEVKHTSVNLLLKTTLNTEILRLTKCFDVELKNEGVHGLNLVVATNDSRDFPTKITLTGGKISSMTLKANGHTYSINNLKIFSEKATQENPQKFNTNEFDTIAQYILNNYEGGAIKLSKGYNSVIKGYKGELQFFQKYKLLLENTKVVSSVKGLYGDVSTVVAALPKLDISEDFLNNRWCTEVGLSLSEYNRFFSELPADVVNIIGNFIDQIEENH</sequence>
<dbReference type="Proteomes" id="UP001291687">
    <property type="component" value="Unassembled WGS sequence"/>
</dbReference>
<gene>
    <name evidence="1" type="ORF">Megvenef_00050</name>
</gene>
<accession>A0ABU5NAF0</accession>
<protein>
    <submittedName>
        <fullName evidence="1">Uncharacterized protein</fullName>
    </submittedName>
</protein>
<organism evidence="1 2">
    <name type="scientific">Candidatus Megaera venefica</name>
    <dbReference type="NCBI Taxonomy" id="2055910"/>
    <lineage>
        <taxon>Bacteria</taxon>
        <taxon>Pseudomonadati</taxon>
        <taxon>Pseudomonadota</taxon>
        <taxon>Alphaproteobacteria</taxon>
        <taxon>Rickettsiales</taxon>
        <taxon>Rickettsiaceae</taxon>
        <taxon>Candidatus Megaera</taxon>
    </lineage>
</organism>